<feature type="domain" description="Penicillin-binding protein transpeptidase" evidence="16">
    <location>
        <begin position="266"/>
        <end position="581"/>
    </location>
</feature>
<keyword evidence="7 15" id="KW-0812">Transmembrane</keyword>
<dbReference type="GO" id="GO:0071972">
    <property type="term" value="F:peptidoglycan L,D-transpeptidase activity"/>
    <property type="evidence" value="ECO:0007669"/>
    <property type="project" value="TreeGrafter"/>
</dbReference>
<dbReference type="Gene3D" id="3.90.1310.10">
    <property type="entry name" value="Penicillin-binding protein 2a (Domain 2)"/>
    <property type="match status" value="1"/>
</dbReference>
<keyword evidence="9" id="KW-0133">Cell shape</keyword>
<evidence type="ECO:0000256" key="7">
    <source>
        <dbReference type="ARBA" id="ARBA00022692"/>
    </source>
</evidence>
<dbReference type="Pfam" id="PF00905">
    <property type="entry name" value="Transpeptidase"/>
    <property type="match status" value="1"/>
</dbReference>
<evidence type="ECO:0000256" key="12">
    <source>
        <dbReference type="ARBA" id="ARBA00023136"/>
    </source>
</evidence>
<keyword evidence="3" id="KW-1003">Cell membrane</keyword>
<keyword evidence="6" id="KW-0645">Protease</keyword>
<reference evidence="18 19" key="1">
    <citation type="submission" date="2020-01" db="EMBL/GenBank/DDBJ databases">
        <title>Genomes assembled from Gulf of Kutch pelagic sediment metagenomes.</title>
        <authorList>
            <person name="Chandrashekar M."/>
            <person name="Mahajan M.S."/>
            <person name="Dave K.J."/>
            <person name="Vatsa P."/>
            <person name="Nathani N.M."/>
        </authorList>
    </citation>
    <scope>NUCLEOTIDE SEQUENCE [LARGE SCALE GENOMIC DNA]</scope>
    <source>
        <strain evidence="18">KS3-K002</strain>
    </source>
</reference>
<evidence type="ECO:0000256" key="8">
    <source>
        <dbReference type="ARBA" id="ARBA00022801"/>
    </source>
</evidence>
<dbReference type="Gene3D" id="3.40.710.10">
    <property type="entry name" value="DD-peptidase/beta-lactamase superfamily"/>
    <property type="match status" value="1"/>
</dbReference>
<dbReference type="AlphaFoldDB" id="A0AAE5CBR0"/>
<evidence type="ECO:0000256" key="9">
    <source>
        <dbReference type="ARBA" id="ARBA00022960"/>
    </source>
</evidence>
<proteinExistence type="predicted"/>
<feature type="region of interest" description="Disordered" evidence="14">
    <location>
        <begin position="476"/>
        <end position="495"/>
    </location>
</feature>
<dbReference type="GO" id="GO:0009002">
    <property type="term" value="F:serine-type D-Ala-D-Ala carboxypeptidase activity"/>
    <property type="evidence" value="ECO:0007669"/>
    <property type="project" value="UniProtKB-EC"/>
</dbReference>
<evidence type="ECO:0000256" key="13">
    <source>
        <dbReference type="ARBA" id="ARBA00023316"/>
    </source>
</evidence>
<evidence type="ECO:0000256" key="14">
    <source>
        <dbReference type="SAM" id="MobiDB-lite"/>
    </source>
</evidence>
<comment type="subcellular location">
    <subcellularLocation>
        <location evidence="2">Cell membrane</location>
    </subcellularLocation>
    <subcellularLocation>
        <location evidence="1">Membrane</location>
        <topology evidence="1">Single-pass membrane protein</topology>
    </subcellularLocation>
</comment>
<dbReference type="GO" id="GO:0008658">
    <property type="term" value="F:penicillin binding"/>
    <property type="evidence" value="ECO:0007669"/>
    <property type="project" value="InterPro"/>
</dbReference>
<dbReference type="InterPro" id="IPR050515">
    <property type="entry name" value="Beta-lactam/transpept"/>
</dbReference>
<evidence type="ECO:0000256" key="3">
    <source>
        <dbReference type="ARBA" id="ARBA00022475"/>
    </source>
</evidence>
<evidence type="ECO:0000256" key="1">
    <source>
        <dbReference type="ARBA" id="ARBA00004167"/>
    </source>
</evidence>
<feature type="domain" description="Penicillin-binding protein dimerisation" evidence="17">
    <location>
        <begin position="59"/>
        <end position="227"/>
    </location>
</feature>
<dbReference type="GO" id="GO:0008360">
    <property type="term" value="P:regulation of cell shape"/>
    <property type="evidence" value="ECO:0007669"/>
    <property type="project" value="UniProtKB-KW"/>
</dbReference>
<dbReference type="Pfam" id="PF03717">
    <property type="entry name" value="PBP_dimer"/>
    <property type="match status" value="1"/>
</dbReference>
<comment type="caution">
    <text evidence="18">The sequence shown here is derived from an EMBL/GenBank/DDBJ whole genome shotgun (WGS) entry which is preliminary data.</text>
</comment>
<dbReference type="PANTHER" id="PTHR30627">
    <property type="entry name" value="PEPTIDOGLYCAN D,D-TRANSPEPTIDASE"/>
    <property type="match status" value="1"/>
</dbReference>
<dbReference type="InterPro" id="IPR036138">
    <property type="entry name" value="PBP_dimer_sf"/>
</dbReference>
<dbReference type="GO" id="GO:0005886">
    <property type="term" value="C:plasma membrane"/>
    <property type="evidence" value="ECO:0007669"/>
    <property type="project" value="UniProtKB-SubCell"/>
</dbReference>
<dbReference type="NCBIfam" id="TIGR03423">
    <property type="entry name" value="pbp2_mrdA"/>
    <property type="match status" value="1"/>
</dbReference>
<dbReference type="EMBL" id="JAACAK010000114">
    <property type="protein sequence ID" value="NIR76202.1"/>
    <property type="molecule type" value="Genomic_DNA"/>
</dbReference>
<keyword evidence="12 15" id="KW-0472">Membrane</keyword>
<evidence type="ECO:0000256" key="5">
    <source>
        <dbReference type="ARBA" id="ARBA00022645"/>
    </source>
</evidence>
<dbReference type="EC" id="3.4.16.4" evidence="18"/>
<keyword evidence="11 15" id="KW-1133">Transmembrane helix</keyword>
<evidence type="ECO:0000256" key="2">
    <source>
        <dbReference type="ARBA" id="ARBA00004236"/>
    </source>
</evidence>
<keyword evidence="13" id="KW-0961">Cell wall biogenesis/degradation</keyword>
<dbReference type="Gene3D" id="3.30.1390.30">
    <property type="entry name" value="Penicillin-binding protein 2a, domain 3"/>
    <property type="match status" value="1"/>
</dbReference>
<evidence type="ECO:0000313" key="19">
    <source>
        <dbReference type="Proteomes" id="UP000702544"/>
    </source>
</evidence>
<dbReference type="InterPro" id="IPR005311">
    <property type="entry name" value="PBP_dimer"/>
</dbReference>
<evidence type="ECO:0000256" key="11">
    <source>
        <dbReference type="ARBA" id="ARBA00022989"/>
    </source>
</evidence>
<protein>
    <submittedName>
        <fullName evidence="18">Penicillin-binding protein 2</fullName>
        <ecNumber evidence="18">3.4.16.4</ecNumber>
    </submittedName>
</protein>
<evidence type="ECO:0000259" key="17">
    <source>
        <dbReference type="Pfam" id="PF03717"/>
    </source>
</evidence>
<sequence length="599" mass="64415">MSPVISTQATQRQGRALFARWLALLAIFALGLQFFRIQVLKHTTYVLRSDENRIRALPVPAARGSIYDRNGTVIAENVPGYSIVALPLSADSLRVVLEQLAVILGHSDEKIDGLMANYRQHPNRPVVVESDATFSEVSAIEERRAYLPGGIVIETAPKRHYPWGELLAHVIGYVGEIGDEELRLAEFEGYEPGRVVGRSGIERVYDRLLAGTPGVRYVEVNALGRLVGGFRGREPIAATPGVDIHVNIDVGLQKVIADLFPDTMRGAVVALEPASGAVLAMYSAPSFDPNVFVGGVEPSHWRTLNADPGRPLFNRAVSATYAPGSTFKLVVAGIAMAEGDADIDTRMPITCRGALMYYGRVFKCWTPSGHGSLDLNGAIRESCDVYFYQLGLKITLEGMLEGVREFGFTRPTGIDLPIDNAGIFPPDTAWYNRRYGPSGWTNSVVLNLAIGQGENAQSPLKMTQFFAALASGGTLPTPRISRDGPRAEPSGSLPLSDEQLDQLRNSLVEVVNAPGGTARGSRLRRWTLAGKTGTAQNPHGEDHAWFLGFAPAEEPAIVAAAIVEGGGHGSSAAAPIVSRLIAYYLENQAPAPAGEATAR</sequence>
<organism evidence="18 19">
    <name type="scientific">Candidatus Kutchimonas denitrificans</name>
    <dbReference type="NCBI Taxonomy" id="3056748"/>
    <lineage>
        <taxon>Bacteria</taxon>
        <taxon>Pseudomonadati</taxon>
        <taxon>Gemmatimonadota</taxon>
        <taxon>Gemmatimonadia</taxon>
        <taxon>Candidatus Palauibacterales</taxon>
        <taxon>Candidatus Palauibacteraceae</taxon>
        <taxon>Candidatus Kutchimonas</taxon>
    </lineage>
</organism>
<evidence type="ECO:0000256" key="10">
    <source>
        <dbReference type="ARBA" id="ARBA00022984"/>
    </source>
</evidence>
<dbReference type="PANTHER" id="PTHR30627:SF2">
    <property type="entry name" value="PEPTIDOGLYCAN D,D-TRANSPEPTIDASE MRDA"/>
    <property type="match status" value="1"/>
</dbReference>
<dbReference type="GO" id="GO:0071555">
    <property type="term" value="P:cell wall organization"/>
    <property type="evidence" value="ECO:0007669"/>
    <property type="project" value="UniProtKB-KW"/>
</dbReference>
<evidence type="ECO:0000256" key="15">
    <source>
        <dbReference type="SAM" id="Phobius"/>
    </source>
</evidence>
<dbReference type="SUPFAM" id="SSF56519">
    <property type="entry name" value="Penicillin binding protein dimerisation domain"/>
    <property type="match status" value="1"/>
</dbReference>
<dbReference type="Proteomes" id="UP000702544">
    <property type="component" value="Unassembled WGS sequence"/>
</dbReference>
<keyword evidence="10" id="KW-0573">Peptidoglycan synthesis</keyword>
<dbReference type="InterPro" id="IPR012338">
    <property type="entry name" value="Beta-lactam/transpept-like"/>
</dbReference>
<keyword evidence="4" id="KW-0997">Cell inner membrane</keyword>
<evidence type="ECO:0000256" key="4">
    <source>
        <dbReference type="ARBA" id="ARBA00022519"/>
    </source>
</evidence>
<evidence type="ECO:0000256" key="6">
    <source>
        <dbReference type="ARBA" id="ARBA00022670"/>
    </source>
</evidence>
<evidence type="ECO:0000313" key="18">
    <source>
        <dbReference type="EMBL" id="NIR76202.1"/>
    </source>
</evidence>
<accession>A0AAE5CBR0</accession>
<dbReference type="GO" id="GO:0006508">
    <property type="term" value="P:proteolysis"/>
    <property type="evidence" value="ECO:0007669"/>
    <property type="project" value="UniProtKB-KW"/>
</dbReference>
<dbReference type="GO" id="GO:0009252">
    <property type="term" value="P:peptidoglycan biosynthetic process"/>
    <property type="evidence" value="ECO:0007669"/>
    <property type="project" value="UniProtKB-KW"/>
</dbReference>
<gene>
    <name evidence="18" type="primary">mrdA</name>
    <name evidence="18" type="ORF">GWO12_13990</name>
</gene>
<dbReference type="InterPro" id="IPR017790">
    <property type="entry name" value="Penicillin-binding_protein_2"/>
</dbReference>
<evidence type="ECO:0000259" key="16">
    <source>
        <dbReference type="Pfam" id="PF00905"/>
    </source>
</evidence>
<dbReference type="SUPFAM" id="SSF56601">
    <property type="entry name" value="beta-lactamase/transpeptidase-like"/>
    <property type="match status" value="1"/>
</dbReference>
<keyword evidence="5 18" id="KW-0121">Carboxypeptidase</keyword>
<keyword evidence="8 18" id="KW-0378">Hydrolase</keyword>
<dbReference type="InterPro" id="IPR001460">
    <property type="entry name" value="PCN-bd_Tpept"/>
</dbReference>
<name>A0AAE5CBR0_9BACT</name>
<feature type="transmembrane region" description="Helical" evidence="15">
    <location>
        <begin position="21"/>
        <end position="39"/>
    </location>
</feature>